<protein>
    <submittedName>
        <fullName evidence="2">Uncharacterized protein</fullName>
    </submittedName>
</protein>
<evidence type="ECO:0000313" key="2">
    <source>
        <dbReference type="EMBL" id="CDW18180.1"/>
    </source>
</evidence>
<organism evidence="2">
    <name type="scientific">Lepeophtheirus salmonis</name>
    <name type="common">Salmon louse</name>
    <name type="synonym">Caligus salmonis</name>
    <dbReference type="NCBI Taxonomy" id="72036"/>
    <lineage>
        <taxon>Eukaryota</taxon>
        <taxon>Metazoa</taxon>
        <taxon>Ecdysozoa</taxon>
        <taxon>Arthropoda</taxon>
        <taxon>Crustacea</taxon>
        <taxon>Multicrustacea</taxon>
        <taxon>Hexanauplia</taxon>
        <taxon>Copepoda</taxon>
        <taxon>Siphonostomatoida</taxon>
        <taxon>Caligidae</taxon>
        <taxon>Lepeophtheirus</taxon>
    </lineage>
</organism>
<name>A0A0K2SXB9_LEPSM</name>
<accession>A0A0K2SXB9</accession>
<proteinExistence type="predicted"/>
<reference evidence="2" key="1">
    <citation type="submission" date="2014-05" db="EMBL/GenBank/DDBJ databases">
        <authorList>
            <person name="Chronopoulou M."/>
        </authorList>
    </citation>
    <scope>NUCLEOTIDE SEQUENCE</scope>
    <source>
        <tissue evidence="2">Whole organism</tissue>
    </source>
</reference>
<keyword evidence="1" id="KW-1133">Transmembrane helix</keyword>
<dbReference type="EMBL" id="HACA01000819">
    <property type="protein sequence ID" value="CDW18180.1"/>
    <property type="molecule type" value="Transcribed_RNA"/>
</dbReference>
<keyword evidence="1" id="KW-0812">Transmembrane</keyword>
<evidence type="ECO:0000256" key="1">
    <source>
        <dbReference type="SAM" id="Phobius"/>
    </source>
</evidence>
<feature type="transmembrane region" description="Helical" evidence="1">
    <location>
        <begin position="43"/>
        <end position="68"/>
    </location>
</feature>
<keyword evidence="1" id="KW-0472">Membrane</keyword>
<feature type="non-terminal residue" evidence="2">
    <location>
        <position position="1"/>
    </location>
</feature>
<sequence length="104" mass="12811">FNFQNILLHNFCNICKNEPVIKGYFLDIILHNFFSFASKKKIFVVYLFLFYKISAKHVFLQFFTRILIWQFFDKNKRWTSHLDKFTLVCYLKFITFKKNSFNIK</sequence>
<dbReference type="AlphaFoldDB" id="A0A0K2SXB9"/>